<sequence length="803" mass="90297">MQHTGKCLQRWGRNIYSNTKVLLHAALLVILHFDMAQDVRQLFPEEVVFRARLKRKVIALAVVERARKRQSSRITNLKEGDANTKYFHLRVNARRRKNHMHRLKHNNGWVTGHEEKEKVDLDHFKSIMGRGDRGSHDFNWAELNFSTPDLHSPGTPITEEEVKVAITQMPGDKAPGPDGFTGLFFKRCWDIIKGDVMAVVHLFGNLHVHNFHWLNSANIVLLPKKEGAEEISDYRPISLIHAIAKILSKTLANRLGPLMDELVSNAQSAFIKKRSIHDNFIYVKNLATSYHRNKTPALLFKLDIRKAFDSSPPPQGCYSMGCPVYQLNMDVGFGKGTPSRLSFFILAIDTLAQILEKATTHGLLHKLKGRGNILRTSLYADDAAIFMAPIKEDIQNLTSILHDFGKVTGLSTNFLKTFVVPIRCGNLDLDDILHGIPAVRESFPLRYLGLPLTVRCLKRSDIQHLEDKCAGKLPTWNGKYITTAGRAALVKSVIASQAIYYLTPLSIPAGTIAFINKIERAFLWSAKDHTTGAKSPPDESTSTSFLPENFIRRHSKARIDPSCTRLNGERAPPPIFGLAGGQYAKFASSTFVGATGNHHTIAARNMSDRSPRFTDSSPINPPPNSAEPTFIEPLAFLPPNISDTRQAQPYSASSSNFHERIPTVEEIQAEREGQARMAAKVQEAEQKKASKARNREGEKGQWWPFDVTESELKAFEKEGLLAPVKKETKDKVMVMVNCGSMTFVLRTKRVFPPLAPHEFVWYWNDEWFYLKNVTIPVLHDGLPAFNNNPPKELASWSFIPNLS</sequence>
<dbReference type="CDD" id="cd01650">
    <property type="entry name" value="RT_nLTR_like"/>
    <property type="match status" value="1"/>
</dbReference>
<evidence type="ECO:0000313" key="2">
    <source>
        <dbReference type="EMBL" id="KAK1603765.1"/>
    </source>
</evidence>
<dbReference type="PANTHER" id="PTHR19446">
    <property type="entry name" value="REVERSE TRANSCRIPTASES"/>
    <property type="match status" value="1"/>
</dbReference>
<accession>A0AAD8QJ53</accession>
<feature type="domain" description="Reverse transcriptase" evidence="1">
    <location>
        <begin position="203"/>
        <end position="452"/>
    </location>
</feature>
<organism evidence="2 3">
    <name type="scientific">Lolium multiflorum</name>
    <name type="common">Italian ryegrass</name>
    <name type="synonym">Lolium perenne subsp. multiflorum</name>
    <dbReference type="NCBI Taxonomy" id="4521"/>
    <lineage>
        <taxon>Eukaryota</taxon>
        <taxon>Viridiplantae</taxon>
        <taxon>Streptophyta</taxon>
        <taxon>Embryophyta</taxon>
        <taxon>Tracheophyta</taxon>
        <taxon>Spermatophyta</taxon>
        <taxon>Magnoliopsida</taxon>
        <taxon>Liliopsida</taxon>
        <taxon>Poales</taxon>
        <taxon>Poaceae</taxon>
        <taxon>BOP clade</taxon>
        <taxon>Pooideae</taxon>
        <taxon>Poodae</taxon>
        <taxon>Poeae</taxon>
        <taxon>Poeae Chloroplast Group 2 (Poeae type)</taxon>
        <taxon>Loliodinae</taxon>
        <taxon>Loliinae</taxon>
        <taxon>Lolium</taxon>
    </lineage>
</organism>
<dbReference type="Pfam" id="PF00078">
    <property type="entry name" value="RVT_1"/>
    <property type="match status" value="1"/>
</dbReference>
<name>A0AAD8QJ53_LOLMU</name>
<keyword evidence="3" id="KW-1185">Reference proteome</keyword>
<evidence type="ECO:0000313" key="3">
    <source>
        <dbReference type="Proteomes" id="UP001231189"/>
    </source>
</evidence>
<evidence type="ECO:0000259" key="1">
    <source>
        <dbReference type="PROSITE" id="PS50878"/>
    </source>
</evidence>
<dbReference type="EMBL" id="JAUUTY010000007">
    <property type="protein sequence ID" value="KAK1603765.1"/>
    <property type="molecule type" value="Genomic_DNA"/>
</dbReference>
<dbReference type="AlphaFoldDB" id="A0AAD8QJ53"/>
<dbReference type="InterPro" id="IPR000477">
    <property type="entry name" value="RT_dom"/>
</dbReference>
<protein>
    <recommendedName>
        <fullName evidence="1">Reverse transcriptase domain-containing protein</fullName>
    </recommendedName>
</protein>
<reference evidence="2" key="1">
    <citation type="submission" date="2023-07" db="EMBL/GenBank/DDBJ databases">
        <title>A chromosome-level genome assembly of Lolium multiflorum.</title>
        <authorList>
            <person name="Chen Y."/>
            <person name="Copetti D."/>
            <person name="Kolliker R."/>
            <person name="Studer B."/>
        </authorList>
    </citation>
    <scope>NUCLEOTIDE SEQUENCE</scope>
    <source>
        <strain evidence="2">02402/16</strain>
        <tissue evidence="2">Leaf</tissue>
    </source>
</reference>
<gene>
    <name evidence="2" type="ORF">QYE76_027438</name>
</gene>
<dbReference type="PROSITE" id="PS50878">
    <property type="entry name" value="RT_POL"/>
    <property type="match status" value="1"/>
</dbReference>
<dbReference type="Proteomes" id="UP001231189">
    <property type="component" value="Unassembled WGS sequence"/>
</dbReference>
<proteinExistence type="predicted"/>
<comment type="caution">
    <text evidence="2">The sequence shown here is derived from an EMBL/GenBank/DDBJ whole genome shotgun (WGS) entry which is preliminary data.</text>
</comment>